<dbReference type="PANTHER" id="PTHR34585">
    <property type="match status" value="1"/>
</dbReference>
<evidence type="ECO:0000313" key="3">
    <source>
        <dbReference type="Proteomes" id="UP000294848"/>
    </source>
</evidence>
<protein>
    <submittedName>
        <fullName evidence="2">Helix-turn-helix protein</fullName>
    </submittedName>
</protein>
<proteinExistence type="predicted"/>
<dbReference type="RefSeq" id="WP_243745370.1">
    <property type="nucleotide sequence ID" value="NZ_SNWI01000001.1"/>
</dbReference>
<dbReference type="Gene3D" id="1.10.1660.10">
    <property type="match status" value="1"/>
</dbReference>
<dbReference type="InterPro" id="IPR009061">
    <property type="entry name" value="DNA-bd_dom_put_sf"/>
</dbReference>
<evidence type="ECO:0000313" key="2">
    <source>
        <dbReference type="EMBL" id="TDO04853.1"/>
    </source>
</evidence>
<evidence type="ECO:0000259" key="1">
    <source>
        <dbReference type="Pfam" id="PF12728"/>
    </source>
</evidence>
<comment type="caution">
    <text evidence="2">The sequence shown here is derived from an EMBL/GenBank/DDBJ whole genome shotgun (WGS) entry which is preliminary data.</text>
</comment>
<sequence length="109" mass="13370">MQKTIKNMFLDKEYFDGWMRSIAQRLDRIEKLCDPSSKQIQTFIMDGEKMLDNFEVCQMLNISKRTLQRYRSSGDLPYQMNKHKTYYKESDVLRFIEQNFDKFRNFKKE</sequence>
<gene>
    <name evidence="2" type="ORF">DET52_101204</name>
</gene>
<dbReference type="InterPro" id="IPR041657">
    <property type="entry name" value="HTH_17"/>
</dbReference>
<feature type="domain" description="Helix-turn-helix" evidence="1">
    <location>
        <begin position="51"/>
        <end position="99"/>
    </location>
</feature>
<reference evidence="2 3" key="1">
    <citation type="submission" date="2019-03" db="EMBL/GenBank/DDBJ databases">
        <title>Freshwater and sediment microbial communities from various areas in North America, analyzing microbe dynamics in response to fracking.</title>
        <authorList>
            <person name="Lamendella R."/>
        </authorList>
    </citation>
    <scope>NUCLEOTIDE SEQUENCE [LARGE SCALE GENOMIC DNA]</scope>
    <source>
        <strain evidence="2 3">114D</strain>
    </source>
</reference>
<organism evidence="2 3">
    <name type="scientific">Sunxiuqinia elliptica</name>
    <dbReference type="NCBI Taxonomy" id="655355"/>
    <lineage>
        <taxon>Bacteria</taxon>
        <taxon>Pseudomonadati</taxon>
        <taxon>Bacteroidota</taxon>
        <taxon>Bacteroidia</taxon>
        <taxon>Marinilabiliales</taxon>
        <taxon>Prolixibacteraceae</taxon>
        <taxon>Sunxiuqinia</taxon>
    </lineage>
</organism>
<dbReference type="SUPFAM" id="SSF46955">
    <property type="entry name" value="Putative DNA-binding domain"/>
    <property type="match status" value="1"/>
</dbReference>
<dbReference type="Proteomes" id="UP000294848">
    <property type="component" value="Unassembled WGS sequence"/>
</dbReference>
<dbReference type="Pfam" id="PF12728">
    <property type="entry name" value="HTH_17"/>
    <property type="match status" value="1"/>
</dbReference>
<dbReference type="AlphaFoldDB" id="A0A4R6H8U2"/>
<dbReference type="EMBL" id="SNWI01000001">
    <property type="protein sequence ID" value="TDO04853.1"/>
    <property type="molecule type" value="Genomic_DNA"/>
</dbReference>
<accession>A0A4R6H8U2</accession>
<dbReference type="PANTHER" id="PTHR34585:SF22">
    <property type="entry name" value="HELIX-TURN-HELIX DOMAIN-CONTAINING PROTEIN"/>
    <property type="match status" value="1"/>
</dbReference>
<name>A0A4R6H8U2_9BACT</name>